<name>A0A0N7F3T4_9PSEU</name>
<dbReference type="KEGG" id="kphy:AOZ06_23760"/>
<sequence>MKIAALITLAVSLICTIMYVAAGIGGTGELAWVNGWMIGPVLLMFVVPVLFSVSQKLGDGLAALRGAVPRSFRDAPIGMGTVVGVARTGLSVNDQPQVDIQLDVDTPNGLSFRGTARQIIDVTELASVRPGAILPVRYLPDGQVTLAIDATQGELQAALNRVQMAKGHITPQQLHIAENGIDARAVVLALAPTGEIRHGRSVVSIKLRITRADGTMFDLNQHKAIPASAIPQLQPGAPITVRYLPQDESEVAIITALTP</sequence>
<feature type="transmembrane region" description="Helical" evidence="1">
    <location>
        <begin position="32"/>
        <end position="51"/>
    </location>
</feature>
<proteinExistence type="predicted"/>
<keyword evidence="1" id="KW-0472">Membrane</keyword>
<keyword evidence="3" id="KW-1185">Reference proteome</keyword>
<protein>
    <submittedName>
        <fullName evidence="2">Uncharacterized protein</fullName>
    </submittedName>
</protein>
<dbReference type="AlphaFoldDB" id="A0A0N7F3T4"/>
<gene>
    <name evidence="2" type="ORF">AOZ06_23760</name>
</gene>
<accession>A0A0N7F3T4</accession>
<reference evidence="2 3" key="1">
    <citation type="submission" date="2015-07" db="EMBL/GenBank/DDBJ databases">
        <title>Genome sequencing of Kibdelosporangium phytohabitans.</title>
        <authorList>
            <person name="Qin S."/>
            <person name="Xing K."/>
        </authorList>
    </citation>
    <scope>NUCLEOTIDE SEQUENCE [LARGE SCALE GENOMIC DNA]</scope>
    <source>
        <strain evidence="2 3">KLBMP1111</strain>
    </source>
</reference>
<keyword evidence="1" id="KW-0812">Transmembrane</keyword>
<organism evidence="2 3">
    <name type="scientific">Kibdelosporangium phytohabitans</name>
    <dbReference type="NCBI Taxonomy" id="860235"/>
    <lineage>
        <taxon>Bacteria</taxon>
        <taxon>Bacillati</taxon>
        <taxon>Actinomycetota</taxon>
        <taxon>Actinomycetes</taxon>
        <taxon>Pseudonocardiales</taxon>
        <taxon>Pseudonocardiaceae</taxon>
        <taxon>Kibdelosporangium</taxon>
    </lineage>
</organism>
<keyword evidence="1" id="KW-1133">Transmembrane helix</keyword>
<dbReference type="OrthoDB" id="5065240at2"/>
<evidence type="ECO:0000313" key="3">
    <source>
        <dbReference type="Proteomes" id="UP000063699"/>
    </source>
</evidence>
<dbReference type="STRING" id="860235.AOZ06_23760"/>
<dbReference type="RefSeq" id="WP_054291423.1">
    <property type="nucleotide sequence ID" value="NZ_CP012752.1"/>
</dbReference>
<dbReference type="Proteomes" id="UP000063699">
    <property type="component" value="Chromosome"/>
</dbReference>
<dbReference type="EMBL" id="CP012752">
    <property type="protein sequence ID" value="ALG09519.1"/>
    <property type="molecule type" value="Genomic_DNA"/>
</dbReference>
<evidence type="ECO:0000256" key="1">
    <source>
        <dbReference type="SAM" id="Phobius"/>
    </source>
</evidence>
<evidence type="ECO:0000313" key="2">
    <source>
        <dbReference type="EMBL" id="ALG09519.1"/>
    </source>
</evidence>